<accession>A0A3M5V6Y4</accession>
<reference evidence="1 2" key="1">
    <citation type="submission" date="2018-08" db="EMBL/GenBank/DDBJ databases">
        <title>Recombination of ecologically and evolutionarily significant loci maintains genetic cohesion in the Pseudomonas syringae species complex.</title>
        <authorList>
            <person name="Dillon M."/>
            <person name="Thakur S."/>
            <person name="Almeida R.N.D."/>
            <person name="Weir B.S."/>
            <person name="Guttman D.S."/>
        </authorList>
    </citation>
    <scope>NUCLEOTIDE SEQUENCE [LARGE SCALE GENOMIC DNA]</scope>
    <source>
        <strain evidence="1 2">ICMP 14479</strain>
    </source>
</reference>
<dbReference type="Proteomes" id="UP000280395">
    <property type="component" value="Unassembled WGS sequence"/>
</dbReference>
<protein>
    <submittedName>
        <fullName evidence="1">Uncharacterized protein</fullName>
    </submittedName>
</protein>
<comment type="caution">
    <text evidence="1">The sequence shown here is derived from an EMBL/GenBank/DDBJ whole genome shotgun (WGS) entry which is preliminary data.</text>
</comment>
<name>A0A3M5V6Y4_PSESX</name>
<dbReference type="AlphaFoldDB" id="A0A3M5V6Y4"/>
<evidence type="ECO:0000313" key="2">
    <source>
        <dbReference type="Proteomes" id="UP000280395"/>
    </source>
</evidence>
<sequence length="132" mass="14431">MSQKIIFNATVQQLRRAVGIQRLGQASFAFGRRQAVGRVVLAEAFTVQVLVEAAHCRQHSRQAARGLALLMLAGGEAAQVLDIQIIPARQPRFLAIRQNLAQVASVGFKCVRRHLALTAQVHAVGVQMLFHS</sequence>
<gene>
    <name evidence="1" type="ORF">ALP29_201109</name>
</gene>
<proteinExistence type="predicted"/>
<evidence type="ECO:0000313" key="1">
    <source>
        <dbReference type="EMBL" id="RMU53565.1"/>
    </source>
</evidence>
<organism evidence="1 2">
    <name type="scientific">Pseudomonas syringae pv. avii</name>
    <dbReference type="NCBI Taxonomy" id="663959"/>
    <lineage>
        <taxon>Bacteria</taxon>
        <taxon>Pseudomonadati</taxon>
        <taxon>Pseudomonadota</taxon>
        <taxon>Gammaproteobacteria</taxon>
        <taxon>Pseudomonadales</taxon>
        <taxon>Pseudomonadaceae</taxon>
        <taxon>Pseudomonas</taxon>
        <taxon>Pseudomonas syringae</taxon>
    </lineage>
</organism>
<dbReference type="EMBL" id="RBUA01000914">
    <property type="protein sequence ID" value="RMU53565.1"/>
    <property type="molecule type" value="Genomic_DNA"/>
</dbReference>